<dbReference type="Pfam" id="PF01812">
    <property type="entry name" value="5-FTHF_cyc-lig"/>
    <property type="match status" value="1"/>
</dbReference>
<dbReference type="PANTHER" id="PTHR23407">
    <property type="entry name" value="ATPASE INHIBITOR/5-FORMYLTETRAHYDROFOLATE CYCLO-LIGASE"/>
    <property type="match status" value="1"/>
</dbReference>
<dbReference type="STRING" id="159291.SAMN05920897_11384"/>
<dbReference type="GO" id="GO:0046872">
    <property type="term" value="F:metal ion binding"/>
    <property type="evidence" value="ECO:0007669"/>
    <property type="project" value="UniProtKB-KW"/>
</dbReference>
<feature type="binding site" evidence="4">
    <location>
        <begin position="143"/>
        <end position="151"/>
    </location>
    <ligand>
        <name>ATP</name>
        <dbReference type="ChEBI" id="CHEBI:30616"/>
    </ligand>
</feature>
<evidence type="ECO:0000256" key="1">
    <source>
        <dbReference type="ARBA" id="ARBA00010638"/>
    </source>
</evidence>
<comment type="cofactor">
    <cofactor evidence="5">
        <name>Mg(2+)</name>
        <dbReference type="ChEBI" id="CHEBI:18420"/>
    </cofactor>
</comment>
<dbReference type="SUPFAM" id="SSF100950">
    <property type="entry name" value="NagB/RpiA/CoA transferase-like"/>
    <property type="match status" value="1"/>
</dbReference>
<dbReference type="EMBL" id="FTMS01000013">
    <property type="protein sequence ID" value="SIQ71384.1"/>
    <property type="molecule type" value="Genomic_DNA"/>
</dbReference>
<evidence type="ECO:0000313" key="6">
    <source>
        <dbReference type="EMBL" id="SIQ71384.1"/>
    </source>
</evidence>
<evidence type="ECO:0000256" key="3">
    <source>
        <dbReference type="ARBA" id="ARBA00022840"/>
    </source>
</evidence>
<evidence type="ECO:0000313" key="7">
    <source>
        <dbReference type="Proteomes" id="UP000186400"/>
    </source>
</evidence>
<dbReference type="PANTHER" id="PTHR23407:SF1">
    <property type="entry name" value="5-FORMYLTETRAHYDROFOLATE CYCLO-LIGASE"/>
    <property type="match status" value="1"/>
</dbReference>
<dbReference type="InterPro" id="IPR037171">
    <property type="entry name" value="NagB/RpiA_transferase-like"/>
</dbReference>
<protein>
    <recommendedName>
        <fullName evidence="5">5-formyltetrahydrofolate cyclo-ligase</fullName>
        <ecNumber evidence="5">6.3.3.2</ecNumber>
    </recommendedName>
</protein>
<evidence type="ECO:0000256" key="4">
    <source>
        <dbReference type="PIRSR" id="PIRSR006806-1"/>
    </source>
</evidence>
<evidence type="ECO:0000256" key="5">
    <source>
        <dbReference type="RuleBase" id="RU361279"/>
    </source>
</evidence>
<dbReference type="GO" id="GO:0030272">
    <property type="term" value="F:5-formyltetrahydrofolate cyclo-ligase activity"/>
    <property type="evidence" value="ECO:0007669"/>
    <property type="project" value="UniProtKB-EC"/>
</dbReference>
<dbReference type="Gene3D" id="3.40.50.10420">
    <property type="entry name" value="NagB/RpiA/CoA transferase-like"/>
    <property type="match status" value="1"/>
</dbReference>
<dbReference type="PIRSF" id="PIRSF006806">
    <property type="entry name" value="FTHF_cligase"/>
    <property type="match status" value="1"/>
</dbReference>
<reference evidence="7" key="1">
    <citation type="submission" date="2017-01" db="EMBL/GenBank/DDBJ databases">
        <authorList>
            <person name="Varghese N."/>
            <person name="Submissions S."/>
        </authorList>
    </citation>
    <scope>NUCLEOTIDE SEQUENCE [LARGE SCALE GENOMIC DNA]</scope>
    <source>
        <strain evidence="7">ASpG1</strain>
    </source>
</reference>
<organism evidence="6 7">
    <name type="scientific">Alkalispirochaeta americana</name>
    <dbReference type="NCBI Taxonomy" id="159291"/>
    <lineage>
        <taxon>Bacteria</taxon>
        <taxon>Pseudomonadati</taxon>
        <taxon>Spirochaetota</taxon>
        <taxon>Spirochaetia</taxon>
        <taxon>Spirochaetales</taxon>
        <taxon>Spirochaetaceae</taxon>
        <taxon>Alkalispirochaeta</taxon>
    </lineage>
</organism>
<keyword evidence="2 4" id="KW-0547">Nucleotide-binding</keyword>
<keyword evidence="6" id="KW-0436">Ligase</keyword>
<dbReference type="GO" id="GO:0035999">
    <property type="term" value="P:tetrahydrofolate interconversion"/>
    <property type="evidence" value="ECO:0007669"/>
    <property type="project" value="TreeGrafter"/>
</dbReference>
<comment type="catalytic activity">
    <reaction evidence="5">
        <text>(6S)-5-formyl-5,6,7,8-tetrahydrofolate + ATP = (6R)-5,10-methenyltetrahydrofolate + ADP + phosphate</text>
        <dbReference type="Rhea" id="RHEA:10488"/>
        <dbReference type="ChEBI" id="CHEBI:30616"/>
        <dbReference type="ChEBI" id="CHEBI:43474"/>
        <dbReference type="ChEBI" id="CHEBI:57455"/>
        <dbReference type="ChEBI" id="CHEBI:57457"/>
        <dbReference type="ChEBI" id="CHEBI:456216"/>
        <dbReference type="EC" id="6.3.3.2"/>
    </reaction>
</comment>
<comment type="similarity">
    <text evidence="1 5">Belongs to the 5-formyltetrahydrofolate cyclo-ligase family.</text>
</comment>
<keyword evidence="3 4" id="KW-0067">ATP-binding</keyword>
<sequence>MNNRMNKKNLRSSLSRTVRELDPLVRSAAQEQIIGQILELSAWGQSDSVFAYSAMDDEVDLSELLLAARKEGKEVFLPRVGEGKKEMAFFRAFPERENSPCLSLERHRLGFLQPSGKDDSEAIPGNASIVIIPGRAFDLQGRRLGRGGGYYDRWLTRVDPGIALLGVAFGCQVVPEVPCDPWDVAVTRVLRDSLTAFS</sequence>
<dbReference type="InterPro" id="IPR024185">
    <property type="entry name" value="FTHF_cligase-like_sf"/>
</dbReference>
<keyword evidence="5" id="KW-0460">Magnesium</keyword>
<evidence type="ECO:0000256" key="2">
    <source>
        <dbReference type="ARBA" id="ARBA00022741"/>
    </source>
</evidence>
<dbReference type="InterPro" id="IPR002698">
    <property type="entry name" value="FTHF_cligase"/>
</dbReference>
<dbReference type="Proteomes" id="UP000186400">
    <property type="component" value="Unassembled WGS sequence"/>
</dbReference>
<proteinExistence type="inferred from homology"/>
<keyword evidence="5" id="KW-0479">Metal-binding</keyword>
<dbReference type="EC" id="6.3.3.2" evidence="5"/>
<dbReference type="GO" id="GO:0009396">
    <property type="term" value="P:folic acid-containing compound biosynthetic process"/>
    <property type="evidence" value="ECO:0007669"/>
    <property type="project" value="TreeGrafter"/>
</dbReference>
<feature type="binding site" evidence="4">
    <location>
        <begin position="7"/>
        <end position="11"/>
    </location>
    <ligand>
        <name>ATP</name>
        <dbReference type="ChEBI" id="CHEBI:30616"/>
    </ligand>
</feature>
<feature type="binding site" evidence="4">
    <location>
        <position position="58"/>
    </location>
    <ligand>
        <name>substrate</name>
    </ligand>
</feature>
<gene>
    <name evidence="6" type="ORF">SAMN05920897_11384</name>
</gene>
<name>A0A1N6V0K9_9SPIO</name>
<keyword evidence="7" id="KW-1185">Reference proteome</keyword>
<accession>A0A1N6V0K9</accession>
<dbReference type="AlphaFoldDB" id="A0A1N6V0K9"/>
<dbReference type="NCBIfam" id="TIGR02727">
    <property type="entry name" value="MTHFS_bact"/>
    <property type="match status" value="1"/>
</dbReference>
<dbReference type="GO" id="GO:0005524">
    <property type="term" value="F:ATP binding"/>
    <property type="evidence" value="ECO:0007669"/>
    <property type="project" value="UniProtKB-KW"/>
</dbReference>